<reference evidence="6" key="1">
    <citation type="submission" date="2023-03" db="EMBL/GenBank/DDBJ databases">
        <title>Amycolatopsis taiwanensis NBRC 103393.</title>
        <authorList>
            <person name="Ichikawa N."/>
            <person name="Sato H."/>
            <person name="Tonouchi N."/>
        </authorList>
    </citation>
    <scope>NUCLEOTIDE SEQUENCE</scope>
    <source>
        <strain evidence="6">NBRC 103393</strain>
    </source>
</reference>
<dbReference type="InterPro" id="IPR036388">
    <property type="entry name" value="WH-like_DNA-bd_sf"/>
</dbReference>
<evidence type="ECO:0000256" key="1">
    <source>
        <dbReference type="ARBA" id="ARBA00023015"/>
    </source>
</evidence>
<evidence type="ECO:0000256" key="3">
    <source>
        <dbReference type="ARBA" id="ARBA00023163"/>
    </source>
</evidence>
<dbReference type="Proteomes" id="UP001165136">
    <property type="component" value="Unassembled WGS sequence"/>
</dbReference>
<dbReference type="GO" id="GO:0003677">
    <property type="term" value="F:DNA binding"/>
    <property type="evidence" value="ECO:0007669"/>
    <property type="project" value="UniProtKB-KW"/>
</dbReference>
<dbReference type="GO" id="GO:1901135">
    <property type="term" value="P:carbohydrate derivative metabolic process"/>
    <property type="evidence" value="ECO:0007669"/>
    <property type="project" value="InterPro"/>
</dbReference>
<name>A0A9W6VGD5_9PSEU</name>
<dbReference type="InterPro" id="IPR000281">
    <property type="entry name" value="HTH_RpiR"/>
</dbReference>
<evidence type="ECO:0000313" key="6">
    <source>
        <dbReference type="EMBL" id="GLY65844.1"/>
    </source>
</evidence>
<dbReference type="GO" id="GO:0003700">
    <property type="term" value="F:DNA-binding transcription factor activity"/>
    <property type="evidence" value="ECO:0007669"/>
    <property type="project" value="InterPro"/>
</dbReference>
<protein>
    <submittedName>
        <fullName evidence="6">RpiR family transcriptional regulator</fullName>
    </submittedName>
</protein>
<dbReference type="InterPro" id="IPR009057">
    <property type="entry name" value="Homeodomain-like_sf"/>
</dbReference>
<comment type="caution">
    <text evidence="6">The sequence shown here is derived from an EMBL/GenBank/DDBJ whole genome shotgun (WGS) entry which is preliminary data.</text>
</comment>
<evidence type="ECO:0000259" key="4">
    <source>
        <dbReference type="PROSITE" id="PS51071"/>
    </source>
</evidence>
<dbReference type="RefSeq" id="WP_063628991.1">
    <property type="nucleotide sequence ID" value="NZ_BSTI01000005.1"/>
</dbReference>
<evidence type="ECO:0000259" key="5">
    <source>
        <dbReference type="PROSITE" id="PS51464"/>
    </source>
</evidence>
<dbReference type="Gene3D" id="3.40.50.10490">
    <property type="entry name" value="Glucose-6-phosphate isomerase like protein, domain 1"/>
    <property type="match status" value="1"/>
</dbReference>
<sequence>MSVPPQSYAELRAELQARMDSFAPGQRRVARLLLTDPEATAFRTIAETAREAGVHQSSLVRFATNLGLGGYPDLVKLCREHLAERAHLVGRFERAERNGTAGGLLARVVEHDQQNLARTFERIEPEEWQRLVRLLAAAPRVHVMGLRKCLPVAQLLAYLLHMVRPDVRLIAPVSGGLVDELRDLRDQDVFIAIAIRRYTADTVRAIRYAREHGLHTVALTDDAASPLATAADFPFFVETEGVTLLRSVTSFISLVQAMSTAVALETGARSRAELLLDEELLDSFDVYAENEPVSRPRRPRARRQGK</sequence>
<dbReference type="PANTHER" id="PTHR30514">
    <property type="entry name" value="GLUCOKINASE"/>
    <property type="match status" value="1"/>
</dbReference>
<keyword evidence="1" id="KW-0805">Transcription regulation</keyword>
<evidence type="ECO:0000256" key="2">
    <source>
        <dbReference type="ARBA" id="ARBA00023125"/>
    </source>
</evidence>
<dbReference type="InterPro" id="IPR035472">
    <property type="entry name" value="RpiR-like_SIS"/>
</dbReference>
<dbReference type="AlphaFoldDB" id="A0A9W6VGD5"/>
<keyword evidence="3" id="KW-0804">Transcription</keyword>
<keyword evidence="7" id="KW-1185">Reference proteome</keyword>
<dbReference type="PROSITE" id="PS51464">
    <property type="entry name" value="SIS"/>
    <property type="match status" value="1"/>
</dbReference>
<dbReference type="Gene3D" id="1.10.10.10">
    <property type="entry name" value="Winged helix-like DNA-binding domain superfamily/Winged helix DNA-binding domain"/>
    <property type="match status" value="1"/>
</dbReference>
<organism evidence="6 7">
    <name type="scientific">Amycolatopsis taiwanensis</name>
    <dbReference type="NCBI Taxonomy" id="342230"/>
    <lineage>
        <taxon>Bacteria</taxon>
        <taxon>Bacillati</taxon>
        <taxon>Actinomycetota</taxon>
        <taxon>Actinomycetes</taxon>
        <taxon>Pseudonocardiales</taxon>
        <taxon>Pseudonocardiaceae</taxon>
        <taxon>Amycolatopsis</taxon>
    </lineage>
</organism>
<dbReference type="SUPFAM" id="SSF46689">
    <property type="entry name" value="Homeodomain-like"/>
    <property type="match status" value="1"/>
</dbReference>
<dbReference type="Pfam" id="PF01418">
    <property type="entry name" value="HTH_6"/>
    <property type="match status" value="1"/>
</dbReference>
<dbReference type="CDD" id="cd05013">
    <property type="entry name" value="SIS_RpiR"/>
    <property type="match status" value="1"/>
</dbReference>
<feature type="domain" description="SIS" evidence="5">
    <location>
        <begin position="131"/>
        <end position="273"/>
    </location>
</feature>
<evidence type="ECO:0000313" key="7">
    <source>
        <dbReference type="Proteomes" id="UP001165136"/>
    </source>
</evidence>
<dbReference type="PROSITE" id="PS51071">
    <property type="entry name" value="HTH_RPIR"/>
    <property type="match status" value="1"/>
</dbReference>
<dbReference type="SUPFAM" id="SSF53697">
    <property type="entry name" value="SIS domain"/>
    <property type="match status" value="1"/>
</dbReference>
<accession>A0A9W6VGD5</accession>
<proteinExistence type="predicted"/>
<dbReference type="InterPro" id="IPR046348">
    <property type="entry name" value="SIS_dom_sf"/>
</dbReference>
<dbReference type="Pfam" id="PF01380">
    <property type="entry name" value="SIS"/>
    <property type="match status" value="1"/>
</dbReference>
<feature type="domain" description="HTH rpiR-type" evidence="4">
    <location>
        <begin position="9"/>
        <end position="85"/>
    </location>
</feature>
<dbReference type="InterPro" id="IPR001347">
    <property type="entry name" value="SIS_dom"/>
</dbReference>
<dbReference type="GO" id="GO:0097367">
    <property type="term" value="F:carbohydrate derivative binding"/>
    <property type="evidence" value="ECO:0007669"/>
    <property type="project" value="InterPro"/>
</dbReference>
<gene>
    <name evidence="6" type="ORF">Atai01_24630</name>
</gene>
<dbReference type="EMBL" id="BSTI01000005">
    <property type="protein sequence ID" value="GLY65844.1"/>
    <property type="molecule type" value="Genomic_DNA"/>
</dbReference>
<dbReference type="InterPro" id="IPR047640">
    <property type="entry name" value="RpiR-like"/>
</dbReference>
<keyword evidence="2" id="KW-0238">DNA-binding</keyword>
<dbReference type="PANTHER" id="PTHR30514:SF18">
    <property type="entry name" value="RPIR-FAMILY TRANSCRIPTIONAL REGULATOR"/>
    <property type="match status" value="1"/>
</dbReference>